<dbReference type="SUPFAM" id="SSF52540">
    <property type="entry name" value="P-loop containing nucleoside triphosphate hydrolases"/>
    <property type="match status" value="1"/>
</dbReference>
<dbReference type="Pfam" id="PF08352">
    <property type="entry name" value="oligo_HPY"/>
    <property type="match status" value="1"/>
</dbReference>
<dbReference type="SMART" id="SM00382">
    <property type="entry name" value="AAA"/>
    <property type="match status" value="1"/>
</dbReference>
<protein>
    <submittedName>
        <fullName evidence="7">ATP-binding cassette domain-containing protein</fullName>
    </submittedName>
</protein>
<dbReference type="GO" id="GO:0016887">
    <property type="term" value="F:ATP hydrolysis activity"/>
    <property type="evidence" value="ECO:0007669"/>
    <property type="project" value="InterPro"/>
</dbReference>
<keyword evidence="2" id="KW-0813">Transport</keyword>
<dbReference type="InterPro" id="IPR017871">
    <property type="entry name" value="ABC_transporter-like_CS"/>
</dbReference>
<comment type="similarity">
    <text evidence="1">Belongs to the ABC transporter superfamily.</text>
</comment>
<dbReference type="InterPro" id="IPR027417">
    <property type="entry name" value="P-loop_NTPase"/>
</dbReference>
<dbReference type="GO" id="GO:0015833">
    <property type="term" value="P:peptide transport"/>
    <property type="evidence" value="ECO:0007669"/>
    <property type="project" value="InterPro"/>
</dbReference>
<name>A0AAU3HT70_9ACTN</name>
<dbReference type="Pfam" id="PF00005">
    <property type="entry name" value="ABC_tran"/>
    <property type="match status" value="1"/>
</dbReference>
<evidence type="ECO:0000313" key="7">
    <source>
        <dbReference type="EMBL" id="WTZ07265.1"/>
    </source>
</evidence>
<keyword evidence="4 7" id="KW-0067">ATP-binding</keyword>
<feature type="domain" description="ABC transporter" evidence="6">
    <location>
        <begin position="70"/>
        <end position="313"/>
    </location>
</feature>
<dbReference type="GO" id="GO:0005524">
    <property type="term" value="F:ATP binding"/>
    <property type="evidence" value="ECO:0007669"/>
    <property type="project" value="UniProtKB-KW"/>
</dbReference>
<evidence type="ECO:0000256" key="4">
    <source>
        <dbReference type="ARBA" id="ARBA00022840"/>
    </source>
</evidence>
<evidence type="ECO:0000256" key="2">
    <source>
        <dbReference type="ARBA" id="ARBA00022448"/>
    </source>
</evidence>
<dbReference type="GO" id="GO:0055085">
    <property type="term" value="P:transmembrane transport"/>
    <property type="evidence" value="ECO:0007669"/>
    <property type="project" value="UniProtKB-ARBA"/>
</dbReference>
<dbReference type="InterPro" id="IPR050319">
    <property type="entry name" value="ABC_transp_ATP-bind"/>
</dbReference>
<dbReference type="PANTHER" id="PTHR43776">
    <property type="entry name" value="TRANSPORT ATP-BINDING PROTEIN"/>
    <property type="match status" value="1"/>
</dbReference>
<sequence length="338" mass="36133">MSTETARTEAADTETVNTGATDAQAVNTGATDTRAVNTETVKPGATGTRAVSTGPAAGPTASGEPTRPVLEVTDLEVRYGPRRRRRHALRGVSLRVVPGETVGIIGETGSGKSTLARAVLGLVRASAGSVVVDGEDVTAYGGRRWRALRRRGLVQYVFQDPLRSLDPDLTIEASLAEPLLVRGVSRDEAARRVRAFLTRVHLSEDLLDRLPGELSGGQRQRVAVARALVTEPRLVILDEPVSALDSANRVQILRILQELRDEGVALVFISHDLGSVAGIADRIAVLYQGELVETGAARDVIGRPRHPYTRLLVRSAPTLHSAPADRAERAALRALLNV</sequence>
<evidence type="ECO:0000256" key="3">
    <source>
        <dbReference type="ARBA" id="ARBA00022741"/>
    </source>
</evidence>
<evidence type="ECO:0000256" key="1">
    <source>
        <dbReference type="ARBA" id="ARBA00005417"/>
    </source>
</evidence>
<dbReference type="AlphaFoldDB" id="A0AAU3HT70"/>
<evidence type="ECO:0000256" key="5">
    <source>
        <dbReference type="SAM" id="MobiDB-lite"/>
    </source>
</evidence>
<evidence type="ECO:0000259" key="6">
    <source>
        <dbReference type="PROSITE" id="PS50893"/>
    </source>
</evidence>
<accession>A0AAU3HT70</accession>
<dbReference type="PROSITE" id="PS00211">
    <property type="entry name" value="ABC_TRANSPORTER_1"/>
    <property type="match status" value="1"/>
</dbReference>
<reference evidence="7" key="1">
    <citation type="submission" date="2022-10" db="EMBL/GenBank/DDBJ databases">
        <title>The complete genomes of actinobacterial strains from the NBC collection.</title>
        <authorList>
            <person name="Joergensen T.S."/>
            <person name="Alvarez Arevalo M."/>
            <person name="Sterndorff E.B."/>
            <person name="Faurdal D."/>
            <person name="Vuksanovic O."/>
            <person name="Mourched A.-S."/>
            <person name="Charusanti P."/>
            <person name="Shaw S."/>
            <person name="Blin K."/>
            <person name="Weber T."/>
        </authorList>
    </citation>
    <scope>NUCLEOTIDE SEQUENCE</scope>
    <source>
        <strain evidence="7">NBC_01393</strain>
    </source>
</reference>
<dbReference type="PANTHER" id="PTHR43776:SF7">
    <property type="entry name" value="D,D-DIPEPTIDE TRANSPORT ATP-BINDING PROTEIN DDPF-RELATED"/>
    <property type="match status" value="1"/>
</dbReference>
<dbReference type="Gene3D" id="3.40.50.300">
    <property type="entry name" value="P-loop containing nucleotide triphosphate hydrolases"/>
    <property type="match status" value="1"/>
</dbReference>
<dbReference type="InterPro" id="IPR003593">
    <property type="entry name" value="AAA+_ATPase"/>
</dbReference>
<feature type="region of interest" description="Disordered" evidence="5">
    <location>
        <begin position="37"/>
        <end position="66"/>
    </location>
</feature>
<gene>
    <name evidence="7" type="ORF">OG699_04180</name>
</gene>
<organism evidence="7">
    <name type="scientific">Streptomyces sp. NBC_01393</name>
    <dbReference type="NCBI Taxonomy" id="2903851"/>
    <lineage>
        <taxon>Bacteria</taxon>
        <taxon>Bacillati</taxon>
        <taxon>Actinomycetota</taxon>
        <taxon>Actinomycetes</taxon>
        <taxon>Kitasatosporales</taxon>
        <taxon>Streptomycetaceae</taxon>
        <taxon>Streptomyces</taxon>
    </lineage>
</organism>
<proteinExistence type="inferred from homology"/>
<dbReference type="EMBL" id="CP109546">
    <property type="protein sequence ID" value="WTZ07265.1"/>
    <property type="molecule type" value="Genomic_DNA"/>
</dbReference>
<keyword evidence="3" id="KW-0547">Nucleotide-binding</keyword>
<dbReference type="InterPro" id="IPR003439">
    <property type="entry name" value="ABC_transporter-like_ATP-bd"/>
</dbReference>
<dbReference type="InterPro" id="IPR013563">
    <property type="entry name" value="Oligopep_ABC_C"/>
</dbReference>
<dbReference type="PROSITE" id="PS50893">
    <property type="entry name" value="ABC_TRANSPORTER_2"/>
    <property type="match status" value="1"/>
</dbReference>
<dbReference type="CDD" id="cd03257">
    <property type="entry name" value="ABC_NikE_OppD_transporters"/>
    <property type="match status" value="1"/>
</dbReference>